<proteinExistence type="predicted"/>
<dbReference type="InParanoid" id="A0A1D2VDI0"/>
<feature type="signal peptide" evidence="7">
    <location>
        <begin position="1"/>
        <end position="19"/>
    </location>
</feature>
<evidence type="ECO:0000256" key="1">
    <source>
        <dbReference type="ARBA" id="ARBA00004479"/>
    </source>
</evidence>
<dbReference type="OrthoDB" id="10265193at2759"/>
<keyword evidence="3 7" id="KW-0732">Signal</keyword>
<dbReference type="PANTHER" id="PTHR12223">
    <property type="entry name" value="VESICULAR MANNOSE-BINDING LECTIN"/>
    <property type="match status" value="1"/>
</dbReference>
<dbReference type="AlphaFoldDB" id="A0A1D2VDI0"/>
<evidence type="ECO:0000313" key="9">
    <source>
        <dbReference type="EMBL" id="ODV59695.1"/>
    </source>
</evidence>
<evidence type="ECO:0000256" key="2">
    <source>
        <dbReference type="ARBA" id="ARBA00022692"/>
    </source>
</evidence>
<dbReference type="EMBL" id="KV454485">
    <property type="protein sequence ID" value="ODV59695.1"/>
    <property type="molecule type" value="Genomic_DNA"/>
</dbReference>
<dbReference type="GO" id="GO:0005537">
    <property type="term" value="F:D-mannose binding"/>
    <property type="evidence" value="ECO:0007669"/>
    <property type="project" value="TreeGrafter"/>
</dbReference>
<dbReference type="GO" id="GO:0006888">
    <property type="term" value="P:endoplasmic reticulum to Golgi vesicle-mediated transport"/>
    <property type="evidence" value="ECO:0007669"/>
    <property type="project" value="TreeGrafter"/>
</dbReference>
<dbReference type="PANTHER" id="PTHR12223:SF28">
    <property type="entry name" value="LECTIN, MANNOSE BINDING 1 LIKE"/>
    <property type="match status" value="1"/>
</dbReference>
<dbReference type="InterPro" id="IPR051136">
    <property type="entry name" value="Intracellular_Lectin-GPT"/>
</dbReference>
<dbReference type="Proteomes" id="UP000095038">
    <property type="component" value="Unassembled WGS sequence"/>
</dbReference>
<organism evidence="9 10">
    <name type="scientific">Ascoidea rubescens DSM 1968</name>
    <dbReference type="NCBI Taxonomy" id="1344418"/>
    <lineage>
        <taxon>Eukaryota</taxon>
        <taxon>Fungi</taxon>
        <taxon>Dikarya</taxon>
        <taxon>Ascomycota</taxon>
        <taxon>Saccharomycotina</taxon>
        <taxon>Saccharomycetes</taxon>
        <taxon>Ascoideaceae</taxon>
        <taxon>Ascoidea</taxon>
    </lineage>
</organism>
<name>A0A1D2VDI0_9ASCO</name>
<dbReference type="InterPro" id="IPR013320">
    <property type="entry name" value="ConA-like_dom_sf"/>
</dbReference>
<dbReference type="Gene3D" id="2.60.120.200">
    <property type="match status" value="1"/>
</dbReference>
<keyword evidence="4 6" id="KW-1133">Transmembrane helix</keyword>
<sequence>MKYSVVLWFLVGFVRLIICHSTDDEKPSLELSLPDLVTINDGDYLSNWNFKGNAIINTGQVILTPTISDYYHDETNENDYKNLKNVFGSIWSKHNIISDSWSIKLTLRSKGVVGSSDGGGIILHLLNQDNKNNENNQNNDNSLYGGPSKFDGLAIVIDSNGPLSSSLRGYFNDDSKKFNPFNLEFFNQEFGSCLIAYQDSQVPVTIKLSYYSNNQFNKNFLKLSIDNKICFKLTNLINLKNNNGYKIGISANNGLLGKESFEILKLKTYDNILNEELGEFGVLESQPKIITKLFDNDQEEIKIYTPDQGKTNEQNRNLNKDVQILMSDNYNDILRRFDSLNEKLVYLENNYINNLNNIKSSINKLSDQVDEISTTQDKSVLKQLQTLVYYEEEKKIDKELFKKKTFQKVKNDKNDNHEFFTTIKFFIWLLLILTLILSVFIYKLRTDIKHSKLL</sequence>
<dbReference type="STRING" id="1344418.A0A1D2VDI0"/>
<evidence type="ECO:0000259" key="8">
    <source>
        <dbReference type="PROSITE" id="PS51328"/>
    </source>
</evidence>
<comment type="subcellular location">
    <subcellularLocation>
        <location evidence="1">Membrane</location>
        <topology evidence="1">Single-pass type I membrane protein</topology>
    </subcellularLocation>
</comment>
<dbReference type="Pfam" id="PF03388">
    <property type="entry name" value="Lectin_leg-like"/>
    <property type="match status" value="1"/>
</dbReference>
<dbReference type="GO" id="GO:0005789">
    <property type="term" value="C:endoplasmic reticulum membrane"/>
    <property type="evidence" value="ECO:0007669"/>
    <property type="project" value="TreeGrafter"/>
</dbReference>
<keyword evidence="10" id="KW-1185">Reference proteome</keyword>
<keyword evidence="9" id="KW-0430">Lectin</keyword>
<evidence type="ECO:0000256" key="4">
    <source>
        <dbReference type="ARBA" id="ARBA00022989"/>
    </source>
</evidence>
<keyword evidence="5 6" id="KW-0472">Membrane</keyword>
<dbReference type="GeneID" id="30968319"/>
<dbReference type="GO" id="GO:0005793">
    <property type="term" value="C:endoplasmic reticulum-Golgi intermediate compartment"/>
    <property type="evidence" value="ECO:0007669"/>
    <property type="project" value="TreeGrafter"/>
</dbReference>
<evidence type="ECO:0000256" key="5">
    <source>
        <dbReference type="ARBA" id="ARBA00023136"/>
    </source>
</evidence>
<dbReference type="InterPro" id="IPR005052">
    <property type="entry name" value="Lectin_leg"/>
</dbReference>
<accession>A0A1D2VDI0</accession>
<keyword evidence="2 6" id="KW-0812">Transmembrane</keyword>
<evidence type="ECO:0000313" key="10">
    <source>
        <dbReference type="Proteomes" id="UP000095038"/>
    </source>
</evidence>
<dbReference type="PROSITE" id="PS51328">
    <property type="entry name" value="L_LECTIN_LIKE"/>
    <property type="match status" value="1"/>
</dbReference>
<protein>
    <submittedName>
        <fullName evidence="9">Concanavalin A-like lectin/glucanase</fullName>
    </submittedName>
</protein>
<dbReference type="RefSeq" id="XP_020046002.1">
    <property type="nucleotide sequence ID" value="XM_020194683.1"/>
</dbReference>
<evidence type="ECO:0000256" key="7">
    <source>
        <dbReference type="SAM" id="SignalP"/>
    </source>
</evidence>
<dbReference type="GO" id="GO:0030134">
    <property type="term" value="C:COPII-coated ER to Golgi transport vesicle"/>
    <property type="evidence" value="ECO:0007669"/>
    <property type="project" value="TreeGrafter"/>
</dbReference>
<evidence type="ECO:0000256" key="6">
    <source>
        <dbReference type="SAM" id="Phobius"/>
    </source>
</evidence>
<gene>
    <name evidence="9" type="ORF">ASCRUDRAFT_81966</name>
</gene>
<feature type="chain" id="PRO_5008910400" evidence="7">
    <location>
        <begin position="20"/>
        <end position="454"/>
    </location>
</feature>
<dbReference type="SUPFAM" id="SSF49899">
    <property type="entry name" value="Concanavalin A-like lectins/glucanases"/>
    <property type="match status" value="1"/>
</dbReference>
<dbReference type="GO" id="GO:0000139">
    <property type="term" value="C:Golgi membrane"/>
    <property type="evidence" value="ECO:0007669"/>
    <property type="project" value="TreeGrafter"/>
</dbReference>
<dbReference type="FunCoup" id="A0A1D2VDI0">
    <property type="interactions" value="151"/>
</dbReference>
<feature type="domain" description="L-type lectin-like" evidence="8">
    <location>
        <begin position="23"/>
        <end position="271"/>
    </location>
</feature>
<evidence type="ECO:0000256" key="3">
    <source>
        <dbReference type="ARBA" id="ARBA00022729"/>
    </source>
</evidence>
<reference evidence="10" key="1">
    <citation type="submission" date="2016-05" db="EMBL/GenBank/DDBJ databases">
        <title>Comparative genomics of biotechnologically important yeasts.</title>
        <authorList>
            <consortium name="DOE Joint Genome Institute"/>
            <person name="Riley R."/>
            <person name="Haridas S."/>
            <person name="Wolfe K.H."/>
            <person name="Lopes M.R."/>
            <person name="Hittinger C.T."/>
            <person name="Goker M."/>
            <person name="Salamov A."/>
            <person name="Wisecaver J."/>
            <person name="Long T.M."/>
            <person name="Aerts A.L."/>
            <person name="Barry K."/>
            <person name="Choi C."/>
            <person name="Clum A."/>
            <person name="Coughlan A.Y."/>
            <person name="Deshpande S."/>
            <person name="Douglass A.P."/>
            <person name="Hanson S.J."/>
            <person name="Klenk H.-P."/>
            <person name="Labutti K."/>
            <person name="Lapidus A."/>
            <person name="Lindquist E."/>
            <person name="Lipzen A."/>
            <person name="Meier-Kolthoff J.P."/>
            <person name="Ohm R.A."/>
            <person name="Otillar R.P."/>
            <person name="Pangilinan J."/>
            <person name="Peng Y."/>
            <person name="Rokas A."/>
            <person name="Rosa C.A."/>
            <person name="Scheuner C."/>
            <person name="Sibirny A.A."/>
            <person name="Slot J.C."/>
            <person name="Stielow J.B."/>
            <person name="Sun H."/>
            <person name="Kurtzman C.P."/>
            <person name="Blackwell M."/>
            <person name="Grigoriev I.V."/>
            <person name="Jeffries T.W."/>
        </authorList>
    </citation>
    <scope>NUCLEOTIDE SEQUENCE [LARGE SCALE GENOMIC DNA]</scope>
    <source>
        <strain evidence="10">DSM 1968</strain>
    </source>
</reference>
<feature type="transmembrane region" description="Helical" evidence="6">
    <location>
        <begin position="425"/>
        <end position="444"/>
    </location>
</feature>